<dbReference type="RefSeq" id="WP_379513160.1">
    <property type="nucleotide sequence ID" value="NZ_JBHSPA010000010.1"/>
</dbReference>
<dbReference type="PANTHER" id="PTHR10996">
    <property type="entry name" value="2-HYDROXYACID DEHYDROGENASE-RELATED"/>
    <property type="match status" value="1"/>
</dbReference>
<evidence type="ECO:0000256" key="3">
    <source>
        <dbReference type="RuleBase" id="RU003719"/>
    </source>
</evidence>
<proteinExistence type="inferred from homology"/>
<evidence type="ECO:0000256" key="1">
    <source>
        <dbReference type="ARBA" id="ARBA00005854"/>
    </source>
</evidence>
<dbReference type="PANTHER" id="PTHR10996:SF283">
    <property type="entry name" value="GLYOXYLATE_HYDROXYPYRUVATE REDUCTASE B"/>
    <property type="match status" value="1"/>
</dbReference>
<dbReference type="SUPFAM" id="SSF52283">
    <property type="entry name" value="Formate/glycerate dehydrogenase catalytic domain-like"/>
    <property type="match status" value="1"/>
</dbReference>
<keyword evidence="2 3" id="KW-0560">Oxidoreductase</keyword>
<dbReference type="InterPro" id="IPR050223">
    <property type="entry name" value="D-isomer_2-hydroxyacid_DH"/>
</dbReference>
<dbReference type="InterPro" id="IPR036291">
    <property type="entry name" value="NAD(P)-bd_dom_sf"/>
</dbReference>
<evidence type="ECO:0000256" key="2">
    <source>
        <dbReference type="ARBA" id="ARBA00023002"/>
    </source>
</evidence>
<sequence length="315" mass="31975">MTEALKVVVTSRSFGSGARNVAGELAAAGAQVVRGPVTHELGELRPLLAGADGWIAGTGPITEAHLAAAPRLRVIARYGVGVDSVDLVTAARHGVTVTNTPGANTDAVADLALALLLSALRGVTEGDRRVRAGLWTPIRGREIASLRVGVAGLGRIGRAFARRASALGCEVVGHDPYASPGDIPCLPLAELATCDVVSLHAPGGATLIDERWLATVRPGLVLINTARADLVSEADIAAALHDGRLGAYAADMLTTESGGASPLLDPELAGRVTLTPHIGAQTVEAIDKMGAAAAADVLAVLAGRLPRNPVSAEGN</sequence>
<feature type="domain" description="D-isomer specific 2-hydroxyacid dehydrogenase NAD-binding" evidence="5">
    <location>
        <begin position="113"/>
        <end position="279"/>
    </location>
</feature>
<reference evidence="7" key="1">
    <citation type="journal article" date="2019" name="Int. J. Syst. Evol. Microbiol.">
        <title>The Global Catalogue of Microorganisms (GCM) 10K type strain sequencing project: providing services to taxonomists for standard genome sequencing and annotation.</title>
        <authorList>
            <consortium name="The Broad Institute Genomics Platform"/>
            <consortium name="The Broad Institute Genome Sequencing Center for Infectious Disease"/>
            <person name="Wu L."/>
            <person name="Ma J."/>
        </authorList>
    </citation>
    <scope>NUCLEOTIDE SEQUENCE [LARGE SCALE GENOMIC DNA]</scope>
    <source>
        <strain evidence="7">CCUG 53903</strain>
    </source>
</reference>
<evidence type="ECO:0000259" key="5">
    <source>
        <dbReference type="Pfam" id="PF02826"/>
    </source>
</evidence>
<dbReference type="Pfam" id="PF02826">
    <property type="entry name" value="2-Hacid_dh_C"/>
    <property type="match status" value="1"/>
</dbReference>
<gene>
    <name evidence="6" type="ORF">ACFPZ3_07190</name>
</gene>
<feature type="domain" description="D-isomer specific 2-hydroxyacid dehydrogenase catalytic" evidence="4">
    <location>
        <begin position="43"/>
        <end position="310"/>
    </location>
</feature>
<dbReference type="InterPro" id="IPR006139">
    <property type="entry name" value="D-isomer_2_OHA_DH_cat_dom"/>
</dbReference>
<comment type="similarity">
    <text evidence="1 3">Belongs to the D-isomer specific 2-hydroxyacid dehydrogenase family.</text>
</comment>
<protein>
    <submittedName>
        <fullName evidence="6">NAD(P)-dependent oxidoreductase</fullName>
    </submittedName>
</protein>
<evidence type="ECO:0000313" key="7">
    <source>
        <dbReference type="Proteomes" id="UP001596058"/>
    </source>
</evidence>
<name>A0ABW1CG93_9ACTN</name>
<dbReference type="Gene3D" id="3.40.50.720">
    <property type="entry name" value="NAD(P)-binding Rossmann-like Domain"/>
    <property type="match status" value="2"/>
</dbReference>
<dbReference type="EMBL" id="JBHSPA010000010">
    <property type="protein sequence ID" value="MFC5823630.1"/>
    <property type="molecule type" value="Genomic_DNA"/>
</dbReference>
<evidence type="ECO:0000313" key="6">
    <source>
        <dbReference type="EMBL" id="MFC5823630.1"/>
    </source>
</evidence>
<dbReference type="Pfam" id="PF00389">
    <property type="entry name" value="2-Hacid_dh"/>
    <property type="match status" value="1"/>
</dbReference>
<dbReference type="SUPFAM" id="SSF51735">
    <property type="entry name" value="NAD(P)-binding Rossmann-fold domains"/>
    <property type="match status" value="1"/>
</dbReference>
<dbReference type="Proteomes" id="UP001596058">
    <property type="component" value="Unassembled WGS sequence"/>
</dbReference>
<dbReference type="InterPro" id="IPR006140">
    <property type="entry name" value="D-isomer_DH_NAD-bd"/>
</dbReference>
<accession>A0ABW1CG93</accession>
<evidence type="ECO:0000259" key="4">
    <source>
        <dbReference type="Pfam" id="PF00389"/>
    </source>
</evidence>
<organism evidence="6 7">
    <name type="scientific">Nonomuraea insulae</name>
    <dbReference type="NCBI Taxonomy" id="1616787"/>
    <lineage>
        <taxon>Bacteria</taxon>
        <taxon>Bacillati</taxon>
        <taxon>Actinomycetota</taxon>
        <taxon>Actinomycetes</taxon>
        <taxon>Streptosporangiales</taxon>
        <taxon>Streptosporangiaceae</taxon>
        <taxon>Nonomuraea</taxon>
    </lineage>
</organism>
<keyword evidence="7" id="KW-1185">Reference proteome</keyword>
<comment type="caution">
    <text evidence="6">The sequence shown here is derived from an EMBL/GenBank/DDBJ whole genome shotgun (WGS) entry which is preliminary data.</text>
</comment>